<evidence type="ECO:0000256" key="4">
    <source>
        <dbReference type="ARBA" id="ARBA00022692"/>
    </source>
</evidence>
<dbReference type="Gene3D" id="2.60.490.10">
    <property type="entry name" value="atp-gated p2x4 ion channel domain"/>
    <property type="match status" value="2"/>
</dbReference>
<dbReference type="PANTHER" id="PTHR10125">
    <property type="entry name" value="P2X PURINOCEPTOR"/>
    <property type="match status" value="1"/>
</dbReference>
<dbReference type="InterPro" id="IPR027309">
    <property type="entry name" value="P2X_extracellular_dom_sf"/>
</dbReference>
<reference evidence="11 12" key="1">
    <citation type="submission" date="2015-12" db="EMBL/GenBank/DDBJ databases">
        <title>The genome of Folsomia candida.</title>
        <authorList>
            <person name="Faddeeva A."/>
            <person name="Derks M.F."/>
            <person name="Anvar Y."/>
            <person name="Smit S."/>
            <person name="Van Straalen N."/>
            <person name="Roelofs D."/>
        </authorList>
    </citation>
    <scope>NUCLEOTIDE SEQUENCE [LARGE SCALE GENOMIC DNA]</scope>
    <source>
        <strain evidence="11 12">VU population</strain>
        <tissue evidence="11">Whole body</tissue>
    </source>
</reference>
<evidence type="ECO:0000313" key="12">
    <source>
        <dbReference type="Proteomes" id="UP000198287"/>
    </source>
</evidence>
<dbReference type="Gene3D" id="1.10.287.940">
    <property type="entry name" value="atp-gated p2x4 ion channel"/>
    <property type="match status" value="2"/>
</dbReference>
<evidence type="ECO:0000256" key="6">
    <source>
        <dbReference type="ARBA" id="ARBA00023065"/>
    </source>
</evidence>
<protein>
    <submittedName>
        <fullName evidence="11">P2X purinoceptor 4</fullName>
    </submittedName>
</protein>
<feature type="transmembrane region" description="Helical" evidence="10">
    <location>
        <begin position="651"/>
        <end position="679"/>
    </location>
</feature>
<feature type="transmembrane region" description="Helical" evidence="10">
    <location>
        <begin position="27"/>
        <end position="45"/>
    </location>
</feature>
<dbReference type="GO" id="GO:0005886">
    <property type="term" value="C:plasma membrane"/>
    <property type="evidence" value="ECO:0007669"/>
    <property type="project" value="InterPro"/>
</dbReference>
<comment type="subcellular location">
    <subcellularLocation>
        <location evidence="1">Endomembrane system</location>
    </subcellularLocation>
</comment>
<keyword evidence="6" id="KW-0406">Ion transport</keyword>
<dbReference type="GO" id="GO:0098794">
    <property type="term" value="C:postsynapse"/>
    <property type="evidence" value="ECO:0007669"/>
    <property type="project" value="GOC"/>
</dbReference>
<evidence type="ECO:0000256" key="2">
    <source>
        <dbReference type="ARBA" id="ARBA00009848"/>
    </source>
</evidence>
<evidence type="ECO:0000256" key="5">
    <source>
        <dbReference type="ARBA" id="ARBA00022989"/>
    </source>
</evidence>
<keyword evidence="3" id="KW-0813">Transport</keyword>
<dbReference type="InterPro" id="IPR059116">
    <property type="entry name" value="P2X_receptor"/>
</dbReference>
<evidence type="ECO:0000256" key="10">
    <source>
        <dbReference type="SAM" id="Phobius"/>
    </source>
</evidence>
<dbReference type="InterPro" id="IPR001429">
    <property type="entry name" value="P2X_purnocptor"/>
</dbReference>
<organism evidence="11 12">
    <name type="scientific">Folsomia candida</name>
    <name type="common">Springtail</name>
    <dbReference type="NCBI Taxonomy" id="158441"/>
    <lineage>
        <taxon>Eukaryota</taxon>
        <taxon>Metazoa</taxon>
        <taxon>Ecdysozoa</taxon>
        <taxon>Arthropoda</taxon>
        <taxon>Hexapoda</taxon>
        <taxon>Collembola</taxon>
        <taxon>Entomobryomorpha</taxon>
        <taxon>Isotomoidea</taxon>
        <taxon>Isotomidae</taxon>
        <taxon>Proisotominae</taxon>
        <taxon>Folsomia</taxon>
    </lineage>
</organism>
<keyword evidence="9" id="KW-0407">Ion channel</keyword>
<dbReference type="Pfam" id="PF00864">
    <property type="entry name" value="P2X_receptor"/>
    <property type="match status" value="2"/>
</dbReference>
<keyword evidence="5 10" id="KW-1133">Transmembrane helix</keyword>
<evidence type="ECO:0000313" key="11">
    <source>
        <dbReference type="EMBL" id="OXA57908.1"/>
    </source>
</evidence>
<dbReference type="GO" id="GO:0001614">
    <property type="term" value="F:purinergic nucleotide receptor activity"/>
    <property type="evidence" value="ECO:0007669"/>
    <property type="project" value="InterPro"/>
</dbReference>
<dbReference type="GO" id="GO:0070588">
    <property type="term" value="P:calcium ion transmembrane transport"/>
    <property type="evidence" value="ECO:0007669"/>
    <property type="project" value="TreeGrafter"/>
</dbReference>
<name>A0A226EL21_FOLCA</name>
<dbReference type="GO" id="GO:0012505">
    <property type="term" value="C:endomembrane system"/>
    <property type="evidence" value="ECO:0007669"/>
    <property type="project" value="UniProtKB-SubCell"/>
</dbReference>
<evidence type="ECO:0000256" key="1">
    <source>
        <dbReference type="ARBA" id="ARBA00004308"/>
    </source>
</evidence>
<comment type="caution">
    <text evidence="11">The sequence shown here is derived from an EMBL/GenBank/DDBJ whole genome shotgun (WGS) entry which is preliminary data.</text>
</comment>
<evidence type="ECO:0000256" key="3">
    <source>
        <dbReference type="ARBA" id="ARBA00022448"/>
    </source>
</evidence>
<evidence type="ECO:0000256" key="7">
    <source>
        <dbReference type="ARBA" id="ARBA00023136"/>
    </source>
</evidence>
<evidence type="ECO:0000256" key="8">
    <source>
        <dbReference type="ARBA" id="ARBA00023286"/>
    </source>
</evidence>
<keyword evidence="4 10" id="KW-0812">Transmembrane</keyword>
<dbReference type="Proteomes" id="UP000198287">
    <property type="component" value="Unassembled WGS sequence"/>
</dbReference>
<dbReference type="GO" id="GO:0004931">
    <property type="term" value="F:extracellularly ATP-gated monoatomic cation channel activity"/>
    <property type="evidence" value="ECO:0007669"/>
    <property type="project" value="InterPro"/>
</dbReference>
<dbReference type="PANTHER" id="PTHR10125:SF31">
    <property type="entry name" value="P2X RECEPTOR E"/>
    <property type="match status" value="1"/>
</dbReference>
<dbReference type="PRINTS" id="PR01307">
    <property type="entry name" value="P2XRECEPTOR"/>
</dbReference>
<sequence length="732" mass="82386">MIIRSIKNCLTVYSTSKQVQIKSTCLALTYSLIVVTVWVAYLGSLKLDIRKIYQKSCPAQGAIVSKVKGVLSTENIPNSEFQIKNMRIYKRVWDISDIIVPAYGGDGQDGSFVAFTNLLITPNQSMGVCAEVDSKARFCESDADCVRGRKSVSTNGVFTGNCHNSTQSCEISAWCPSEETRPPLYEFVTYGNKALLENVQDFTIMLKNSVEFPACGPDLHRRNILENITKSYLSQCIHDIEKDRFCPIFRLGDIIQWSGHNFSEVAVTGGVFRVEVRWNCDFDWGFDNFCFPTYQFSRTDVSTTKVSPGWNFRMATYHEDNRRTLQKVYGLKILVTIAGEGRRFDFLTLILTLGATVGLFALVLEKNDSLPIFTAEDIPDSAFKISNPELYRRIWDTSDLVFPPYGGDGQDGSFIAVTNLLITPNQTRGVCAESSKSNIAFCSKDKDCVRGKSVPTSSGVMTGKCMNDTGTCEISAWCPVEQNILPLKEKNRALLEGVKDFTIMLKNSVEFPECGKGQDYHRRNILDNATKQYLSSCSYHTHNDTMCPIFRLGDIIEWSGSNFSHVALTGGVFRIEANWDCDFDWGAKNSWCFPKYRFERIDEPNATISPGWNFRTSFYHEENRRTLIKMYGLKILVVVSGSGKQFDFLQLILALGATIGLFSVAPLFCDTLFEFLCYLKRFKPCQKMFGDFSVKSRYQGSEVYSPKSSPNKFELAASNNTIEESIGSYKPS</sequence>
<dbReference type="GO" id="GO:0033198">
    <property type="term" value="P:response to ATP"/>
    <property type="evidence" value="ECO:0007669"/>
    <property type="project" value="InterPro"/>
</dbReference>
<dbReference type="EMBL" id="LNIX01000003">
    <property type="protein sequence ID" value="OXA57908.1"/>
    <property type="molecule type" value="Genomic_DNA"/>
</dbReference>
<proteinExistence type="inferred from homology"/>
<dbReference type="AlphaFoldDB" id="A0A226EL21"/>
<comment type="similarity">
    <text evidence="2">Belongs to the P2X receptor family.</text>
</comment>
<gene>
    <name evidence="11" type="ORF">Fcan01_07072</name>
</gene>
<accession>A0A226EL21</accession>
<keyword evidence="12" id="KW-1185">Reference proteome</keyword>
<evidence type="ECO:0000256" key="9">
    <source>
        <dbReference type="ARBA" id="ARBA00023303"/>
    </source>
</evidence>
<dbReference type="OrthoDB" id="494673at2759"/>
<keyword evidence="7 10" id="KW-0472">Membrane</keyword>
<dbReference type="OMA" id="VEISWNC"/>
<dbReference type="STRING" id="158441.A0A226EL21"/>
<keyword evidence="8" id="KW-1071">Ligand-gated ion channel</keyword>